<dbReference type="SUPFAM" id="SSF56112">
    <property type="entry name" value="Protein kinase-like (PK-like)"/>
    <property type="match status" value="1"/>
</dbReference>
<dbReference type="AlphaFoldDB" id="A0A5E6WYM9"/>
<sequence>MPKPMSNRVAEVDVFDSWVKRWALVPDGEPIITPGSRLLLVRLDDVPAMLKIAVDAEEKFGNLLMTWWEGDGAARVYAHHGDGLLMERAMGRQSLMHMALGGQDDDASRILCAALARLHAPRPSAPPPLVPLPHWFASLRLAAAQQGGTFALSLASAEALLATPQDEVVLHGDMHHDNVLDFGARGWLAIDPKRVSGERGFDYANLICNPDLPTATDPRRFDRQLAVVAQAADLDPRRLLQWVLAFAGLSAAWFVEDGDSMAAQGQLEVAKLAAARLEV</sequence>
<evidence type="ECO:0008006" key="3">
    <source>
        <dbReference type="Google" id="ProtNLM"/>
    </source>
</evidence>
<dbReference type="Proteomes" id="UP000326729">
    <property type="component" value="Unassembled WGS sequence"/>
</dbReference>
<dbReference type="Pfam" id="PF04655">
    <property type="entry name" value="APH_6_hur"/>
    <property type="match status" value="1"/>
</dbReference>
<dbReference type="InterPro" id="IPR006748">
    <property type="entry name" value="NH2Glyco/OHUrea_AB-resist_kin"/>
</dbReference>
<dbReference type="GO" id="GO:0019748">
    <property type="term" value="P:secondary metabolic process"/>
    <property type="evidence" value="ECO:0007669"/>
    <property type="project" value="InterPro"/>
</dbReference>
<proteinExistence type="predicted"/>
<dbReference type="InterPro" id="IPR011009">
    <property type="entry name" value="Kinase-like_dom_sf"/>
</dbReference>
<dbReference type="GO" id="GO:0016773">
    <property type="term" value="F:phosphotransferase activity, alcohol group as acceptor"/>
    <property type="evidence" value="ECO:0007669"/>
    <property type="project" value="InterPro"/>
</dbReference>
<organism evidence="1 2">
    <name type="scientific">Pseudomonas fluorescens</name>
    <dbReference type="NCBI Taxonomy" id="294"/>
    <lineage>
        <taxon>Bacteria</taxon>
        <taxon>Pseudomonadati</taxon>
        <taxon>Pseudomonadota</taxon>
        <taxon>Gammaproteobacteria</taxon>
        <taxon>Pseudomonadales</taxon>
        <taxon>Pseudomonadaceae</taxon>
        <taxon>Pseudomonas</taxon>
    </lineage>
</organism>
<name>A0A5E6WYM9_PSEFL</name>
<evidence type="ECO:0000313" key="1">
    <source>
        <dbReference type="EMBL" id="VVN33715.1"/>
    </source>
</evidence>
<accession>A0A5E6WYM9</accession>
<reference evidence="1 2" key="1">
    <citation type="submission" date="2019-09" db="EMBL/GenBank/DDBJ databases">
        <authorList>
            <person name="Chandra G."/>
            <person name="Truman W A."/>
        </authorList>
    </citation>
    <scope>NUCLEOTIDE SEQUENCE [LARGE SCALE GENOMIC DNA]</scope>
    <source>
        <strain evidence="1">PS659</strain>
    </source>
</reference>
<protein>
    <recommendedName>
        <fullName evidence="3">3'-kinase</fullName>
    </recommendedName>
</protein>
<gene>
    <name evidence="1" type="ORF">PS659_05022</name>
</gene>
<dbReference type="EMBL" id="CABVGY010000036">
    <property type="protein sequence ID" value="VVN33715.1"/>
    <property type="molecule type" value="Genomic_DNA"/>
</dbReference>
<evidence type="ECO:0000313" key="2">
    <source>
        <dbReference type="Proteomes" id="UP000326729"/>
    </source>
</evidence>